<feature type="compositionally biased region" description="Acidic residues" evidence="1">
    <location>
        <begin position="647"/>
        <end position="661"/>
    </location>
</feature>
<feature type="domain" description="Ams2/SPT21 N-terminal" evidence="2">
    <location>
        <begin position="3"/>
        <end position="165"/>
    </location>
</feature>
<feature type="region of interest" description="Disordered" evidence="1">
    <location>
        <begin position="487"/>
        <end position="514"/>
    </location>
</feature>
<feature type="region of interest" description="Disordered" evidence="1">
    <location>
        <begin position="408"/>
        <end position="441"/>
    </location>
</feature>
<feature type="compositionally biased region" description="Acidic residues" evidence="1">
    <location>
        <begin position="613"/>
        <end position="623"/>
    </location>
</feature>
<feature type="compositionally biased region" description="Polar residues" evidence="1">
    <location>
        <begin position="487"/>
        <end position="499"/>
    </location>
</feature>
<dbReference type="EMBL" id="FXLY01000003">
    <property type="protein sequence ID" value="SMN19031.1"/>
    <property type="molecule type" value="Genomic_DNA"/>
</dbReference>
<evidence type="ECO:0000313" key="4">
    <source>
        <dbReference type="Proteomes" id="UP000196158"/>
    </source>
</evidence>
<dbReference type="InterPro" id="IPR057725">
    <property type="entry name" value="Ams2-SPT21_N"/>
</dbReference>
<evidence type="ECO:0000313" key="3">
    <source>
        <dbReference type="EMBL" id="SMN19031.1"/>
    </source>
</evidence>
<dbReference type="Proteomes" id="UP000196158">
    <property type="component" value="Unassembled WGS sequence"/>
</dbReference>
<dbReference type="PANTHER" id="PTHR39147:SF1">
    <property type="entry name" value="PROTEIN SPT21"/>
    <property type="match status" value="1"/>
</dbReference>
<name>A0A1X7R0B8_9SACH</name>
<dbReference type="PANTHER" id="PTHR39147">
    <property type="entry name" value="PROTEIN SPT21"/>
    <property type="match status" value="1"/>
</dbReference>
<feature type="compositionally biased region" description="Low complexity" evidence="1">
    <location>
        <begin position="422"/>
        <end position="432"/>
    </location>
</feature>
<feature type="compositionally biased region" description="Polar residues" evidence="1">
    <location>
        <begin position="120"/>
        <end position="129"/>
    </location>
</feature>
<evidence type="ECO:0000259" key="2">
    <source>
        <dbReference type="Pfam" id="PF25823"/>
    </source>
</evidence>
<proteinExistence type="predicted"/>
<feature type="region of interest" description="Disordered" evidence="1">
    <location>
        <begin position="120"/>
        <end position="141"/>
    </location>
</feature>
<organism evidence="3 4">
    <name type="scientific">Maudiozyma saulgeensis</name>
    <dbReference type="NCBI Taxonomy" id="1789683"/>
    <lineage>
        <taxon>Eukaryota</taxon>
        <taxon>Fungi</taxon>
        <taxon>Dikarya</taxon>
        <taxon>Ascomycota</taxon>
        <taxon>Saccharomycotina</taxon>
        <taxon>Saccharomycetes</taxon>
        <taxon>Saccharomycetales</taxon>
        <taxon>Saccharomycetaceae</taxon>
        <taxon>Maudiozyma</taxon>
    </lineage>
</organism>
<reference evidence="3 4" key="1">
    <citation type="submission" date="2017-04" db="EMBL/GenBank/DDBJ databases">
        <authorList>
            <person name="Afonso C.L."/>
            <person name="Miller P.J."/>
            <person name="Scott M.A."/>
            <person name="Spackman E."/>
            <person name="Goraichik I."/>
            <person name="Dimitrov K.M."/>
            <person name="Suarez D.L."/>
            <person name="Swayne D.E."/>
        </authorList>
    </citation>
    <scope>NUCLEOTIDE SEQUENCE [LARGE SCALE GENOMIC DNA]</scope>
</reference>
<dbReference type="GO" id="GO:0006357">
    <property type="term" value="P:regulation of transcription by RNA polymerase II"/>
    <property type="evidence" value="ECO:0007669"/>
    <property type="project" value="TreeGrafter"/>
</dbReference>
<feature type="region of interest" description="Disordered" evidence="1">
    <location>
        <begin position="169"/>
        <end position="191"/>
    </location>
</feature>
<sequence>MAEVSRMTLKILYSLDDGTSGSYLARSKKPHEVRVANIPNPSSPTDSELKLRIGAVNLSFVLDEIQLNSPEVMEIYTNRPSINNDVVMDYNLYYHDICEANEPLVSLGLLSKIRSNLQKQTQDKLTTINEDTTPEDDGDEELDEYDDEFMVIGRVCSNFSAMLRRTYSNASKKRKQNKNDENNSESVATPETLEVKLKLKRVVTNRPKEMPEIPKVSTPSVKPQRYAPPTITTVAKSVRVNKRQTNPKPAPKAIRTQSLPIWDTRLNPAGSGFMKTSIAHKIYMADRQTENLGKQQQQQQKQESHPDALTYEINSLQPDNSVQKIKVDDAISKRFDFMNKKKDTATNNITIMKHSTASTKKSTKKVTKASRTKSGKILPTMATMQISQTVPSPLTTIANGLSETITGKTPCDEDDDIITSANNNNNNNSSSNKENIPPPIDNENISRDMYTNLLNFNENSIDWLNEFNDATKGLDLVGMMEPPSNTTPMAMTNLTNSKNTPRDIPTVEDMDRTSPIDTLSMPLMELDQAGKIHNIRNNEKSIENGTLTNMRKKSTGGSTKSKVTTCHDQLRRLPLLSGQQKEFIDIASAMPADVTVPNSDATVLVSYSKSEDEGNEEDEEEDESSNKRHGIMPSSPGMMFGYKPTLNEDEDEENDDYEGDDIFSSFVNGSNDGVSHDTPATNNCSSDPK</sequence>
<dbReference type="InterPro" id="IPR042403">
    <property type="entry name" value="Spt21/Ams2"/>
</dbReference>
<feature type="region of interest" description="Disordered" evidence="1">
    <location>
        <begin position="608"/>
        <end position="689"/>
    </location>
</feature>
<dbReference type="GO" id="GO:0000183">
    <property type="term" value="P:rDNA heterochromatin formation"/>
    <property type="evidence" value="ECO:0007669"/>
    <property type="project" value="TreeGrafter"/>
</dbReference>
<gene>
    <name evidence="3" type="ORF">KASA_0P01683G</name>
</gene>
<evidence type="ECO:0000256" key="1">
    <source>
        <dbReference type="SAM" id="MobiDB-lite"/>
    </source>
</evidence>
<keyword evidence="4" id="KW-1185">Reference proteome</keyword>
<dbReference type="AlphaFoldDB" id="A0A1X7R0B8"/>
<dbReference type="Pfam" id="PF25823">
    <property type="entry name" value="Ams2-SPT21_N"/>
    <property type="match status" value="1"/>
</dbReference>
<feature type="compositionally biased region" description="Acidic residues" evidence="1">
    <location>
        <begin position="132"/>
        <end position="141"/>
    </location>
</feature>
<accession>A0A1X7R0B8</accession>
<dbReference type="OrthoDB" id="3199820at2759"/>
<dbReference type="GO" id="GO:0030466">
    <property type="term" value="P:silent mating-type cassette heterochromatin formation"/>
    <property type="evidence" value="ECO:0007669"/>
    <property type="project" value="TreeGrafter"/>
</dbReference>
<protein>
    <submittedName>
        <fullName evidence="3">Similar to Saccharomyces cerevisiae YMR179W SPT21 Protein with a role in transcriptional silencing</fullName>
    </submittedName>
</protein>
<feature type="compositionally biased region" description="Polar residues" evidence="1">
    <location>
        <begin position="665"/>
        <end position="689"/>
    </location>
</feature>